<dbReference type="InterPro" id="IPR012348">
    <property type="entry name" value="RNR-like"/>
</dbReference>
<proteinExistence type="predicted"/>
<comment type="caution">
    <text evidence="2">The sequence shown here is derived from an EMBL/GenBank/DDBJ whole genome shotgun (WGS) entry which is preliminary data.</text>
</comment>
<dbReference type="RefSeq" id="WP_161704198.1">
    <property type="nucleotide sequence ID" value="NZ_JAAAHS010000397.1"/>
</dbReference>
<dbReference type="Gene3D" id="1.10.620.20">
    <property type="entry name" value="Ribonucleotide Reductase, subunit A"/>
    <property type="match status" value="1"/>
</dbReference>
<dbReference type="InterPro" id="IPR009078">
    <property type="entry name" value="Ferritin-like_SF"/>
</dbReference>
<sequence>MARALPRTESTPKPRAAVPDREKTAARLLSSSAKKFYDPEIDIDWDAPLAEDKGFLLPHRVSLYGTPLWERMTEDQRRELGKHEMATIASVGLWFEILLMKMLLKEVYDSDPIKRHTQYALTEVADECRHVTMFARLVERIDCPAYGPPPFLHQLAKILPTLAYGPAMYGSILVAEEVLDKLQREMAADDSVQPLMRMVNRIHVMEEARHVTFAREEVLRGAPKLGRAERRYQQFMIALVSYCISRSLIHPKAYAAVGLDPKVAWRTAHANPYYRRTLRFGGERIMPFLDDAGLIGGPGLPLWRKAHLLP</sequence>
<dbReference type="OrthoDB" id="786532at2"/>
<accession>A0A964UV11</accession>
<dbReference type="Proteomes" id="UP000598297">
    <property type="component" value="Unassembled WGS sequence"/>
</dbReference>
<evidence type="ECO:0000313" key="3">
    <source>
        <dbReference type="Proteomes" id="UP000598297"/>
    </source>
</evidence>
<name>A0A964UV11_9ACTN</name>
<dbReference type="Pfam" id="PF11583">
    <property type="entry name" value="AurF"/>
    <property type="match status" value="1"/>
</dbReference>
<dbReference type="SUPFAM" id="SSF47240">
    <property type="entry name" value="Ferritin-like"/>
    <property type="match status" value="1"/>
</dbReference>
<keyword evidence="3" id="KW-1185">Reference proteome</keyword>
<protein>
    <submittedName>
        <fullName evidence="2">Diiron oxygenase</fullName>
    </submittedName>
</protein>
<dbReference type="InterPro" id="IPR025859">
    <property type="entry name" value="AurF/CmlI"/>
</dbReference>
<dbReference type="EMBL" id="JAAAHS010000397">
    <property type="protein sequence ID" value="NBE55964.1"/>
    <property type="molecule type" value="Genomic_DNA"/>
</dbReference>
<dbReference type="AlphaFoldDB" id="A0A964UV11"/>
<evidence type="ECO:0000313" key="2">
    <source>
        <dbReference type="EMBL" id="NBE55964.1"/>
    </source>
</evidence>
<organism evidence="2 3">
    <name type="scientific">Streptomyces boluensis</name>
    <dbReference type="NCBI Taxonomy" id="1775135"/>
    <lineage>
        <taxon>Bacteria</taxon>
        <taxon>Bacillati</taxon>
        <taxon>Actinomycetota</taxon>
        <taxon>Actinomycetes</taxon>
        <taxon>Kitasatosporales</taxon>
        <taxon>Streptomycetaceae</taxon>
        <taxon>Streptomyces</taxon>
    </lineage>
</organism>
<gene>
    <name evidence="2" type="ORF">GUY60_31915</name>
</gene>
<reference evidence="2" key="1">
    <citation type="submission" date="2020-01" db="EMBL/GenBank/DDBJ databases">
        <title>Whole-genome analyses of novel actinobacteria.</title>
        <authorList>
            <person name="Sahin N."/>
        </authorList>
    </citation>
    <scope>NUCLEOTIDE SEQUENCE</scope>
    <source>
        <strain evidence="2">YC537</strain>
    </source>
</reference>
<dbReference type="GO" id="GO:0016491">
    <property type="term" value="F:oxidoreductase activity"/>
    <property type="evidence" value="ECO:0007669"/>
    <property type="project" value="InterPro"/>
</dbReference>
<evidence type="ECO:0000256" key="1">
    <source>
        <dbReference type="SAM" id="MobiDB-lite"/>
    </source>
</evidence>
<feature type="region of interest" description="Disordered" evidence="1">
    <location>
        <begin position="1"/>
        <end position="23"/>
    </location>
</feature>